<protein>
    <submittedName>
        <fullName evidence="3">Uncharacterized protein</fullName>
    </submittedName>
</protein>
<sequence length="257" mass="27868">MAAMSRLLAEWKERKGREEEQLHEQLCAAVRAGQVQVYTDPRLLDFQGSPVHQHWDHLLPLTVEATLALIILLATGIATGIVAMTLCVLAHLYGNKYYVAWRLKMRAHAYLTTGYTQFVTLWQLGGIALVIKGVNEAPCLAPKGDWRKFIRRNLGEGESPAQSMANAPVPAGPRMTAPPAQPVAPPPPVQPEPVAAPVVMETAPLADALQPAPPPPPPPVAEPESEIMMAPPSPKPGDRWASIADEEVPHDEVLPKS</sequence>
<dbReference type="AlphaFoldDB" id="A0A0C2YRY0"/>
<evidence type="ECO:0000313" key="3">
    <source>
        <dbReference type="EMBL" id="KIL97888.1"/>
    </source>
</evidence>
<feature type="compositionally biased region" description="Low complexity" evidence="1">
    <location>
        <begin position="192"/>
        <end position="210"/>
    </location>
</feature>
<keyword evidence="4" id="KW-1185">Reference proteome</keyword>
<dbReference type="EMBL" id="JXSL01000030">
    <property type="protein sequence ID" value="KIL97888.1"/>
    <property type="molecule type" value="Genomic_DNA"/>
</dbReference>
<reference evidence="3 4" key="1">
    <citation type="submission" date="2015-01" db="EMBL/GenBank/DDBJ databases">
        <title>Genome Sequence of Magnetospirillum magnetotacticum Strain MS-1.</title>
        <authorList>
            <person name="Marinov G.K."/>
            <person name="Smalley M.D."/>
            <person name="DeSalvo G."/>
        </authorList>
    </citation>
    <scope>NUCLEOTIDE SEQUENCE [LARGE SCALE GENOMIC DNA]</scope>
    <source>
        <strain evidence="3 4">MS-1</strain>
    </source>
</reference>
<feature type="transmembrane region" description="Helical" evidence="2">
    <location>
        <begin position="67"/>
        <end position="94"/>
    </location>
</feature>
<feature type="compositionally biased region" description="Pro residues" evidence="1">
    <location>
        <begin position="211"/>
        <end position="221"/>
    </location>
</feature>
<keyword evidence="2" id="KW-0472">Membrane</keyword>
<accession>A0A0C2YRY0</accession>
<comment type="caution">
    <text evidence="3">The sequence shown here is derived from an EMBL/GenBank/DDBJ whole genome shotgun (WGS) entry which is preliminary data.</text>
</comment>
<feature type="region of interest" description="Disordered" evidence="1">
    <location>
        <begin position="155"/>
        <end position="257"/>
    </location>
</feature>
<name>A0A0C2YRY0_PARME</name>
<keyword evidence="2" id="KW-1133">Transmembrane helix</keyword>
<keyword evidence="2" id="KW-0812">Transmembrane</keyword>
<dbReference type="Proteomes" id="UP000031971">
    <property type="component" value="Unassembled WGS sequence"/>
</dbReference>
<gene>
    <name evidence="3" type="ORF">CCC_00949</name>
</gene>
<evidence type="ECO:0000256" key="1">
    <source>
        <dbReference type="SAM" id="MobiDB-lite"/>
    </source>
</evidence>
<organism evidence="3 4">
    <name type="scientific">Paramagnetospirillum magnetotacticum MS-1</name>
    <dbReference type="NCBI Taxonomy" id="272627"/>
    <lineage>
        <taxon>Bacteria</taxon>
        <taxon>Pseudomonadati</taxon>
        <taxon>Pseudomonadota</taxon>
        <taxon>Alphaproteobacteria</taxon>
        <taxon>Rhodospirillales</taxon>
        <taxon>Magnetospirillaceae</taxon>
        <taxon>Paramagnetospirillum</taxon>
    </lineage>
</organism>
<feature type="compositionally biased region" description="Pro residues" evidence="1">
    <location>
        <begin position="179"/>
        <end position="191"/>
    </location>
</feature>
<proteinExistence type="predicted"/>
<dbReference type="STRING" id="272627.CCC_00949"/>
<evidence type="ECO:0000313" key="4">
    <source>
        <dbReference type="Proteomes" id="UP000031971"/>
    </source>
</evidence>
<evidence type="ECO:0000256" key="2">
    <source>
        <dbReference type="SAM" id="Phobius"/>
    </source>
</evidence>